<proteinExistence type="predicted"/>
<protein>
    <submittedName>
        <fullName evidence="2">IS630 family transposase</fullName>
    </submittedName>
</protein>
<dbReference type="Pfam" id="PF13565">
    <property type="entry name" value="HTH_32"/>
    <property type="match status" value="1"/>
</dbReference>
<accession>A0A1V3SYA4</accession>
<dbReference type="InterPro" id="IPR012337">
    <property type="entry name" value="RNaseH-like_sf"/>
</dbReference>
<dbReference type="Pfam" id="PF13358">
    <property type="entry name" value="DDE_3"/>
    <property type="match status" value="1"/>
</dbReference>
<dbReference type="EMBL" id="MPOJ01000007">
    <property type="protein sequence ID" value="OOH73673.1"/>
    <property type="molecule type" value="Genomic_DNA"/>
</dbReference>
<name>A0A1V3SYA4_9BACT</name>
<evidence type="ECO:0000259" key="1">
    <source>
        <dbReference type="Pfam" id="PF13358"/>
    </source>
</evidence>
<sequence length="359" mass="40586">MARPKTQEIVLTDIERTELDGIVRSRTSPHGLVRRAQIILASADGEANLSIARRLGVSSPTVGLWRSRFLSQGLAGLYGEQRSGRPRVHDEDKVAALLRTVLDSRPAEGNAWTIRSAAKASGLSKSTVQRTFQLFGVQPHRTKSFKLSTDPRFVEKVREIVGLYLNPPDHAVVLCVDEKSQIQALDRTQPVLPMGLGYVEGVTHDYIRHGTTTLFAALDVANGTVLGRCQPRHRHQEFLAFLKQIDHNVPTDLDIHLIVDNYSTHKHEKIRSWLARHPRFHVHYTPTYSSWLNQVERWFGIITQRAIRRGSFKSTRELVLKIDAFVSHYNQQARPFVWTATAESILDKVEKICKLISGS</sequence>
<comment type="caution">
    <text evidence="2">The sequence shown here is derived from an EMBL/GenBank/DDBJ whole genome shotgun (WGS) entry which is preliminary data.</text>
</comment>
<dbReference type="RefSeq" id="WP_038505196.1">
    <property type="nucleotide sequence ID" value="NZ_MPOJ01000007.1"/>
</dbReference>
<dbReference type="SUPFAM" id="SSF46689">
    <property type="entry name" value="Homeodomain-like"/>
    <property type="match status" value="1"/>
</dbReference>
<dbReference type="NCBIfam" id="NF033545">
    <property type="entry name" value="transpos_IS630"/>
    <property type="match status" value="1"/>
</dbReference>
<reference evidence="2 3" key="1">
    <citation type="submission" date="2016-11" db="EMBL/GenBank/DDBJ databases">
        <title>Comparative genomics of co-occurring bacteria in distinct bioleaching systems unravels niche-specific adaptation.</title>
        <authorList>
            <person name="Zhang X."/>
            <person name="Liu X."/>
            <person name="Yin H."/>
        </authorList>
    </citation>
    <scope>NUCLEOTIDE SEQUENCE [LARGE SCALE GENOMIC DNA]</scope>
    <source>
        <strain evidence="2 3">DX</strain>
    </source>
</reference>
<dbReference type="GO" id="GO:0003676">
    <property type="term" value="F:nucleic acid binding"/>
    <property type="evidence" value="ECO:0007669"/>
    <property type="project" value="InterPro"/>
</dbReference>
<dbReference type="InterPro" id="IPR038717">
    <property type="entry name" value="Tc1-like_DDE_dom"/>
</dbReference>
<gene>
    <name evidence="2" type="ORF">BOX24_03340</name>
</gene>
<dbReference type="SUPFAM" id="SSF53098">
    <property type="entry name" value="Ribonuclease H-like"/>
    <property type="match status" value="1"/>
</dbReference>
<dbReference type="InterPro" id="IPR036397">
    <property type="entry name" value="RNaseH_sf"/>
</dbReference>
<evidence type="ECO:0000313" key="3">
    <source>
        <dbReference type="Proteomes" id="UP000188586"/>
    </source>
</evidence>
<dbReference type="PANTHER" id="PTHR30347:SF1">
    <property type="entry name" value="MECHANOSENSITIVE CHANNEL MSCK"/>
    <property type="match status" value="1"/>
</dbReference>
<dbReference type="InterPro" id="IPR009057">
    <property type="entry name" value="Homeodomain-like_sf"/>
</dbReference>
<evidence type="ECO:0000313" key="2">
    <source>
        <dbReference type="EMBL" id="OOH73673.1"/>
    </source>
</evidence>
<feature type="domain" description="Tc1-like transposase DDE" evidence="1">
    <location>
        <begin position="173"/>
        <end position="318"/>
    </location>
</feature>
<dbReference type="InterPro" id="IPR047655">
    <property type="entry name" value="Transpos_IS630-like"/>
</dbReference>
<dbReference type="Proteomes" id="UP000188586">
    <property type="component" value="Unassembled WGS sequence"/>
</dbReference>
<dbReference type="PANTHER" id="PTHR30347">
    <property type="entry name" value="POTASSIUM CHANNEL RELATED"/>
    <property type="match status" value="1"/>
</dbReference>
<organism evidence="2 3">
    <name type="scientific">Leptospirillum ferriphilum</name>
    <dbReference type="NCBI Taxonomy" id="178606"/>
    <lineage>
        <taxon>Bacteria</taxon>
        <taxon>Pseudomonadati</taxon>
        <taxon>Nitrospirota</taxon>
        <taxon>Nitrospiria</taxon>
        <taxon>Nitrospirales</taxon>
        <taxon>Nitrospiraceae</taxon>
        <taxon>Leptospirillum</taxon>
    </lineage>
</organism>
<dbReference type="Gene3D" id="3.30.420.10">
    <property type="entry name" value="Ribonuclease H-like superfamily/Ribonuclease H"/>
    <property type="match status" value="1"/>
</dbReference>
<dbReference type="InterPro" id="IPR052702">
    <property type="entry name" value="MscS-like_channel"/>
</dbReference>
<dbReference type="AlphaFoldDB" id="A0A1V3SYA4"/>